<dbReference type="RefSeq" id="WP_147867590.1">
    <property type="nucleotide sequence ID" value="NZ_CP036264.1"/>
</dbReference>
<dbReference type="AlphaFoldDB" id="A0A5B9M9P3"/>
<dbReference type="PANTHER" id="PTHR42693">
    <property type="entry name" value="ARYLSULFATASE FAMILY MEMBER"/>
    <property type="match status" value="1"/>
</dbReference>
<feature type="domain" description="Sulfatase N-terminal" evidence="7">
    <location>
        <begin position="54"/>
        <end position="392"/>
    </location>
</feature>
<evidence type="ECO:0000259" key="7">
    <source>
        <dbReference type="Pfam" id="PF00884"/>
    </source>
</evidence>
<keyword evidence="4" id="KW-0732">Signal</keyword>
<dbReference type="InterPro" id="IPR024607">
    <property type="entry name" value="Sulfatase_CS"/>
</dbReference>
<dbReference type="CDD" id="cd16144">
    <property type="entry name" value="ARS_like"/>
    <property type="match status" value="1"/>
</dbReference>
<evidence type="ECO:0000256" key="3">
    <source>
        <dbReference type="ARBA" id="ARBA00022723"/>
    </source>
</evidence>
<comment type="similarity">
    <text evidence="2">Belongs to the sulfatase family.</text>
</comment>
<dbReference type="KEGG" id="smam:Mal15_20570"/>
<keyword evidence="9" id="KW-1185">Reference proteome</keyword>
<keyword evidence="3" id="KW-0479">Metal-binding</keyword>
<dbReference type="FunFam" id="3.40.720.10:FF:000065">
    <property type="entry name" value="Arylsulfatase A"/>
    <property type="match status" value="1"/>
</dbReference>
<protein>
    <submittedName>
        <fullName evidence="8">Arylsulfatase</fullName>
        <ecNumber evidence="8">3.1.6.1</ecNumber>
    </submittedName>
</protein>
<name>A0A5B9M9P3_9BACT</name>
<evidence type="ECO:0000256" key="6">
    <source>
        <dbReference type="ARBA" id="ARBA00022837"/>
    </source>
</evidence>
<evidence type="ECO:0000256" key="4">
    <source>
        <dbReference type="ARBA" id="ARBA00022729"/>
    </source>
</evidence>
<dbReference type="Pfam" id="PF00884">
    <property type="entry name" value="Sulfatase"/>
    <property type="match status" value="1"/>
</dbReference>
<sequence>MNHRLDLASHSRPGKSITTAIIAFLAAVVIPQGFGLQPVTAQDAGARQDAPRRPNVVLILMDDMGAIDLSGEGSTYYRSPRIDSIAKQGMRFTNGYATCCVCSPSRASIQLGTFPARNGITDWIGAKTGFDWKRPDRLLPAEYVHALPHDQVTIAEALREGGYATFFAGKWHLGDKGSWPTDHGYQVNKGGHDKGSPPGGYFAPYTNPVLESGPDGESLPIRLAQETVRYINDHKSDPFFAMLSFYSVHGPVQTSKTLWQKYRELAPPLPPGQQRFRVDRTLPVRQVQDHPVYAGMVETVDDAVGMVLDAIDANGLTDNTIVVFTSDNGGVSSGDAFCTSNLPLRGGKGRQWEGGIREPFYIRYPALVPAGTSDQTPVTGADLYPTLLELCGLPLRPNQHQDGVSLKPLLTGGTIPDRPLYWHYPHYGNQGGEPHAIIRQDDWKLIHYYEDGRDELYHLASDPGEQSDVSRTQPARAAAMWQQLDTWLTEVEAKRPEPDPRYDPETTQRYYLEKQTQMKQRLEDFHSRILEADWQPNPDWWGSLRAKD</sequence>
<organism evidence="8 9">
    <name type="scientific">Stieleria maiorica</name>
    <dbReference type="NCBI Taxonomy" id="2795974"/>
    <lineage>
        <taxon>Bacteria</taxon>
        <taxon>Pseudomonadati</taxon>
        <taxon>Planctomycetota</taxon>
        <taxon>Planctomycetia</taxon>
        <taxon>Pirellulales</taxon>
        <taxon>Pirellulaceae</taxon>
        <taxon>Stieleria</taxon>
    </lineage>
</organism>
<gene>
    <name evidence="8" type="primary">atsA_28</name>
    <name evidence="8" type="ORF">Mal15_20570</name>
</gene>
<dbReference type="InterPro" id="IPR017850">
    <property type="entry name" value="Alkaline_phosphatase_core_sf"/>
</dbReference>
<dbReference type="SUPFAM" id="SSF53649">
    <property type="entry name" value="Alkaline phosphatase-like"/>
    <property type="match status" value="1"/>
</dbReference>
<evidence type="ECO:0000256" key="5">
    <source>
        <dbReference type="ARBA" id="ARBA00022801"/>
    </source>
</evidence>
<dbReference type="InterPro" id="IPR050738">
    <property type="entry name" value="Sulfatase"/>
</dbReference>
<dbReference type="PROSITE" id="PS00149">
    <property type="entry name" value="SULFATASE_2"/>
    <property type="match status" value="1"/>
</dbReference>
<dbReference type="Proteomes" id="UP000321353">
    <property type="component" value="Chromosome"/>
</dbReference>
<dbReference type="GO" id="GO:0004065">
    <property type="term" value="F:arylsulfatase activity"/>
    <property type="evidence" value="ECO:0007669"/>
    <property type="project" value="UniProtKB-EC"/>
</dbReference>
<dbReference type="Gene3D" id="3.40.720.10">
    <property type="entry name" value="Alkaline Phosphatase, subunit A"/>
    <property type="match status" value="1"/>
</dbReference>
<keyword evidence="5 8" id="KW-0378">Hydrolase</keyword>
<evidence type="ECO:0000313" key="8">
    <source>
        <dbReference type="EMBL" id="QEF98011.1"/>
    </source>
</evidence>
<dbReference type="InterPro" id="IPR000917">
    <property type="entry name" value="Sulfatase_N"/>
</dbReference>
<dbReference type="Gene3D" id="3.30.1120.10">
    <property type="match status" value="1"/>
</dbReference>
<evidence type="ECO:0000256" key="1">
    <source>
        <dbReference type="ARBA" id="ARBA00001913"/>
    </source>
</evidence>
<dbReference type="EC" id="3.1.6.1" evidence="8"/>
<keyword evidence="6" id="KW-0106">Calcium</keyword>
<evidence type="ECO:0000313" key="9">
    <source>
        <dbReference type="Proteomes" id="UP000321353"/>
    </source>
</evidence>
<reference evidence="8 9" key="1">
    <citation type="submission" date="2019-02" db="EMBL/GenBank/DDBJ databases">
        <title>Planctomycetal bacteria perform biofilm scaping via a novel small molecule.</title>
        <authorList>
            <person name="Jeske O."/>
            <person name="Boedeker C."/>
            <person name="Wiegand S."/>
            <person name="Breitling P."/>
            <person name="Kallscheuer N."/>
            <person name="Jogler M."/>
            <person name="Rohde M."/>
            <person name="Petersen J."/>
            <person name="Medema M.H."/>
            <person name="Surup F."/>
            <person name="Jogler C."/>
        </authorList>
    </citation>
    <scope>NUCLEOTIDE SEQUENCE [LARGE SCALE GENOMIC DNA]</scope>
    <source>
        <strain evidence="8 9">Mal15</strain>
    </source>
</reference>
<dbReference type="PANTHER" id="PTHR42693:SF42">
    <property type="entry name" value="ARYLSULFATASE G"/>
    <property type="match status" value="1"/>
</dbReference>
<proteinExistence type="inferred from homology"/>
<accession>A0A5B9M9P3</accession>
<comment type="cofactor">
    <cofactor evidence="1">
        <name>Ca(2+)</name>
        <dbReference type="ChEBI" id="CHEBI:29108"/>
    </cofactor>
</comment>
<dbReference type="GO" id="GO:0046872">
    <property type="term" value="F:metal ion binding"/>
    <property type="evidence" value="ECO:0007669"/>
    <property type="project" value="UniProtKB-KW"/>
</dbReference>
<evidence type="ECO:0000256" key="2">
    <source>
        <dbReference type="ARBA" id="ARBA00008779"/>
    </source>
</evidence>
<dbReference type="EMBL" id="CP036264">
    <property type="protein sequence ID" value="QEF98011.1"/>
    <property type="molecule type" value="Genomic_DNA"/>
</dbReference>